<feature type="signal peptide" evidence="1">
    <location>
        <begin position="1"/>
        <end position="19"/>
    </location>
</feature>
<keyword evidence="4" id="KW-1185">Reference proteome</keyword>
<dbReference type="Gene3D" id="3.40.190.10">
    <property type="entry name" value="Periplasmic binding protein-like II"/>
    <property type="match status" value="1"/>
</dbReference>
<dbReference type="SUPFAM" id="SSF53850">
    <property type="entry name" value="Periplasmic binding protein-like II"/>
    <property type="match status" value="1"/>
</dbReference>
<dbReference type="EMBL" id="QRMS01000007">
    <property type="protein sequence ID" value="RHJ84051.1"/>
    <property type="molecule type" value="Genomic_DNA"/>
</dbReference>
<sequence>MKKKLLILSLIAVFVLSMAACGGGGDKAEKTELSVIDGEWYGLDVFQLDSTAGAQALNASSLFQWNPETNTVEDNVCTDWNVSKDGKTVTFNVPEGMKYSTGEQVEPEDVVASIEHGLKVSPYADGYSNIKSMDVEGRQVTLHLSQFRSDMQYYLCAGFVAVIDKDELDSMSDKKLMWGCHPYGMYALAEDGYVSGSEVKLVRNDGYKCANPLVENQGPGHFETISVRFNVEPFTQTEELKSGAVDIIMSLENGDQKIDLEGEDSVVLVDTTYPNIDYFEMNTDSPVFSDINVRKALALSIDRDGLVEVMDGLIAPAYSMIYDTVQNFSPDAKTWFEKNLANDPEQAKKLLDQAGWKDSDGDGIREKDGKKLSFTWYAWTDATTIPEAMAGQLKKVGFDMKIEAIDWNYVYEKINSDKYDAGIEWLSWAEPILVLNGCYYDKNAPGNTDEYKAMVEDVATTVDTDERTKKIGEIQMHLFENVNMIPMYAELSFSAYNKDLKGFNVLKDGTAPMNDIAY</sequence>
<evidence type="ECO:0000313" key="4">
    <source>
        <dbReference type="Proteomes" id="UP000284841"/>
    </source>
</evidence>
<dbReference type="STRING" id="1776384.GCA_900086585_00427"/>
<name>A0A415DV27_9FIRM</name>
<evidence type="ECO:0000313" key="3">
    <source>
        <dbReference type="EMBL" id="RHJ84051.1"/>
    </source>
</evidence>
<dbReference type="PROSITE" id="PS51257">
    <property type="entry name" value="PROKAR_LIPOPROTEIN"/>
    <property type="match status" value="1"/>
</dbReference>
<dbReference type="PIRSF" id="PIRSF002741">
    <property type="entry name" value="MppA"/>
    <property type="match status" value="1"/>
</dbReference>
<dbReference type="Proteomes" id="UP000284841">
    <property type="component" value="Unassembled WGS sequence"/>
</dbReference>
<feature type="domain" description="Solute-binding protein family 5" evidence="2">
    <location>
        <begin position="73"/>
        <end position="425"/>
    </location>
</feature>
<evidence type="ECO:0000259" key="2">
    <source>
        <dbReference type="Pfam" id="PF00496"/>
    </source>
</evidence>
<evidence type="ECO:0000256" key="1">
    <source>
        <dbReference type="SAM" id="SignalP"/>
    </source>
</evidence>
<comment type="caution">
    <text evidence="3">The sequence shown here is derived from an EMBL/GenBank/DDBJ whole genome shotgun (WGS) entry which is preliminary data.</text>
</comment>
<dbReference type="InterPro" id="IPR039424">
    <property type="entry name" value="SBP_5"/>
</dbReference>
<dbReference type="GO" id="GO:0043190">
    <property type="term" value="C:ATP-binding cassette (ABC) transporter complex"/>
    <property type="evidence" value="ECO:0007669"/>
    <property type="project" value="InterPro"/>
</dbReference>
<keyword evidence="1" id="KW-0732">Signal</keyword>
<dbReference type="Gene3D" id="3.10.105.10">
    <property type="entry name" value="Dipeptide-binding Protein, Domain 3"/>
    <property type="match status" value="1"/>
</dbReference>
<dbReference type="AlphaFoldDB" id="A0A415DV27"/>
<protein>
    <recommendedName>
        <fullName evidence="2">Solute-binding protein family 5 domain-containing protein</fullName>
    </recommendedName>
</protein>
<dbReference type="Pfam" id="PF00496">
    <property type="entry name" value="SBP_bac_5"/>
    <property type="match status" value="1"/>
</dbReference>
<feature type="chain" id="PRO_5039123511" description="Solute-binding protein family 5 domain-containing protein" evidence="1">
    <location>
        <begin position="20"/>
        <end position="518"/>
    </location>
</feature>
<reference evidence="3 4" key="1">
    <citation type="submission" date="2018-08" db="EMBL/GenBank/DDBJ databases">
        <title>A genome reference for cultivated species of the human gut microbiota.</title>
        <authorList>
            <person name="Zou Y."/>
            <person name="Xue W."/>
            <person name="Luo G."/>
        </authorList>
    </citation>
    <scope>NUCLEOTIDE SEQUENCE [LARGE SCALE GENOMIC DNA]</scope>
    <source>
        <strain evidence="3 4">AM07-24</strain>
    </source>
</reference>
<dbReference type="GO" id="GO:0015833">
    <property type="term" value="P:peptide transport"/>
    <property type="evidence" value="ECO:0007669"/>
    <property type="project" value="TreeGrafter"/>
</dbReference>
<dbReference type="InterPro" id="IPR000914">
    <property type="entry name" value="SBP_5_dom"/>
</dbReference>
<dbReference type="GO" id="GO:1904680">
    <property type="term" value="F:peptide transmembrane transporter activity"/>
    <property type="evidence" value="ECO:0007669"/>
    <property type="project" value="TreeGrafter"/>
</dbReference>
<gene>
    <name evidence="3" type="ORF">DW099_17785</name>
</gene>
<dbReference type="RefSeq" id="WP_118336567.1">
    <property type="nucleotide sequence ID" value="NZ_AP025567.1"/>
</dbReference>
<organism evidence="3 4">
    <name type="scientific">Emergencia timonensis</name>
    <dbReference type="NCBI Taxonomy" id="1776384"/>
    <lineage>
        <taxon>Bacteria</taxon>
        <taxon>Bacillati</taxon>
        <taxon>Bacillota</taxon>
        <taxon>Clostridia</taxon>
        <taxon>Peptostreptococcales</taxon>
        <taxon>Anaerovoracaceae</taxon>
        <taxon>Emergencia</taxon>
    </lineage>
</organism>
<dbReference type="OrthoDB" id="9772924at2"/>
<dbReference type="InterPro" id="IPR030678">
    <property type="entry name" value="Peptide/Ni-bd"/>
</dbReference>
<dbReference type="GO" id="GO:0042597">
    <property type="term" value="C:periplasmic space"/>
    <property type="evidence" value="ECO:0007669"/>
    <property type="project" value="UniProtKB-ARBA"/>
</dbReference>
<dbReference type="PANTHER" id="PTHR30290">
    <property type="entry name" value="PERIPLASMIC BINDING COMPONENT OF ABC TRANSPORTER"/>
    <property type="match status" value="1"/>
</dbReference>
<accession>A0A415DV27</accession>
<proteinExistence type="predicted"/>